<comment type="cofactor">
    <cofactor evidence="1 7">
        <name>heme</name>
        <dbReference type="ChEBI" id="CHEBI:30413"/>
    </cofactor>
</comment>
<dbReference type="PRINTS" id="PR00385">
    <property type="entry name" value="P450"/>
</dbReference>
<dbReference type="EMBL" id="LVYI01000007">
    <property type="protein sequence ID" value="OAP57541.1"/>
    <property type="molecule type" value="Genomic_DNA"/>
</dbReference>
<keyword evidence="7 8" id="KW-0349">Heme</keyword>
<dbReference type="RefSeq" id="XP_018690908.1">
    <property type="nucleotide sequence ID" value="XM_018839787.1"/>
</dbReference>
<dbReference type="PANTHER" id="PTHR46300:SF2">
    <property type="entry name" value="CYTOCHROME P450 MONOOXYGENASE ALNH-RELATED"/>
    <property type="match status" value="1"/>
</dbReference>
<dbReference type="Gene3D" id="1.10.630.10">
    <property type="entry name" value="Cytochrome P450"/>
    <property type="match status" value="1"/>
</dbReference>
<dbReference type="PANTHER" id="PTHR46300">
    <property type="entry name" value="P450, PUTATIVE (EUROFUNG)-RELATED-RELATED"/>
    <property type="match status" value="1"/>
</dbReference>
<dbReference type="GeneID" id="30012447"/>
<dbReference type="GO" id="GO:0016705">
    <property type="term" value="F:oxidoreductase activity, acting on paired donors, with incorporation or reduction of molecular oxygen"/>
    <property type="evidence" value="ECO:0007669"/>
    <property type="project" value="InterPro"/>
</dbReference>
<evidence type="ECO:0008006" key="11">
    <source>
        <dbReference type="Google" id="ProtNLM"/>
    </source>
</evidence>
<dbReference type="InterPro" id="IPR002401">
    <property type="entry name" value="Cyt_P450_E_grp-I"/>
</dbReference>
<keyword evidence="10" id="KW-1185">Reference proteome</keyword>
<dbReference type="CDD" id="cd11065">
    <property type="entry name" value="CYP64-like"/>
    <property type="match status" value="1"/>
</dbReference>
<dbReference type="PROSITE" id="PS00086">
    <property type="entry name" value="CYTOCHROME_P450"/>
    <property type="match status" value="1"/>
</dbReference>
<evidence type="ECO:0000256" key="8">
    <source>
        <dbReference type="RuleBase" id="RU000461"/>
    </source>
</evidence>
<dbReference type="InterPro" id="IPR050364">
    <property type="entry name" value="Cytochrome_P450_fung"/>
</dbReference>
<dbReference type="SUPFAM" id="SSF48264">
    <property type="entry name" value="Cytochrome P450"/>
    <property type="match status" value="1"/>
</dbReference>
<evidence type="ECO:0000256" key="1">
    <source>
        <dbReference type="ARBA" id="ARBA00001971"/>
    </source>
</evidence>
<evidence type="ECO:0000256" key="2">
    <source>
        <dbReference type="ARBA" id="ARBA00010617"/>
    </source>
</evidence>
<evidence type="ECO:0000256" key="5">
    <source>
        <dbReference type="ARBA" id="ARBA00023004"/>
    </source>
</evidence>
<dbReference type="Pfam" id="PF00067">
    <property type="entry name" value="p450"/>
    <property type="match status" value="2"/>
</dbReference>
<protein>
    <recommendedName>
        <fullName evidence="11">Cytochrome P450</fullName>
    </recommendedName>
</protein>
<dbReference type="InterPro" id="IPR017972">
    <property type="entry name" value="Cyt_P450_CS"/>
</dbReference>
<evidence type="ECO:0000313" key="10">
    <source>
        <dbReference type="Proteomes" id="UP000078343"/>
    </source>
</evidence>
<comment type="caution">
    <text evidence="9">The sequence shown here is derived from an EMBL/GenBank/DDBJ whole genome shotgun (WGS) entry which is preliminary data.</text>
</comment>
<comment type="similarity">
    <text evidence="2 8">Belongs to the cytochrome P450 family.</text>
</comment>
<reference evidence="9 10" key="1">
    <citation type="submission" date="2016-04" db="EMBL/GenBank/DDBJ databases">
        <title>Draft genome of Fonsecaea erecta CBS 125763.</title>
        <authorList>
            <person name="Weiss V.A."/>
            <person name="Vicente V.A."/>
            <person name="Raittz R.T."/>
            <person name="Moreno L.F."/>
            <person name="De Souza E.M."/>
            <person name="Pedrosa F.O."/>
            <person name="Steffens M.B."/>
            <person name="Faoro H."/>
            <person name="Tadra-Sfeir M.Z."/>
            <person name="Najafzadeh M.J."/>
            <person name="Felipe M.S."/>
            <person name="Teixeira M."/>
            <person name="Sun J."/>
            <person name="Xi L."/>
            <person name="Gomes R."/>
            <person name="De Azevedo C.M."/>
            <person name="Salgado C.G."/>
            <person name="Da Silva M.B."/>
            <person name="Nascimento M.F."/>
            <person name="Queiroz-Telles F."/>
            <person name="Attili D.S."/>
            <person name="Gorbushina A."/>
        </authorList>
    </citation>
    <scope>NUCLEOTIDE SEQUENCE [LARGE SCALE GENOMIC DNA]</scope>
    <source>
        <strain evidence="9 10">CBS 125763</strain>
    </source>
</reference>
<dbReference type="InterPro" id="IPR036396">
    <property type="entry name" value="Cyt_P450_sf"/>
</dbReference>
<dbReference type="GO" id="GO:0020037">
    <property type="term" value="F:heme binding"/>
    <property type="evidence" value="ECO:0007669"/>
    <property type="project" value="InterPro"/>
</dbReference>
<proteinExistence type="inferred from homology"/>
<dbReference type="InterPro" id="IPR001128">
    <property type="entry name" value="Cyt_P450"/>
</dbReference>
<keyword evidence="6 8" id="KW-0503">Monooxygenase</keyword>
<organism evidence="9 10">
    <name type="scientific">Fonsecaea erecta</name>
    <dbReference type="NCBI Taxonomy" id="1367422"/>
    <lineage>
        <taxon>Eukaryota</taxon>
        <taxon>Fungi</taxon>
        <taxon>Dikarya</taxon>
        <taxon>Ascomycota</taxon>
        <taxon>Pezizomycotina</taxon>
        <taxon>Eurotiomycetes</taxon>
        <taxon>Chaetothyriomycetidae</taxon>
        <taxon>Chaetothyriales</taxon>
        <taxon>Herpotrichiellaceae</taxon>
        <taxon>Fonsecaea</taxon>
    </lineage>
</organism>
<dbReference type="STRING" id="1367422.A0A178ZDL2"/>
<dbReference type="OrthoDB" id="1103324at2759"/>
<sequence>MNVKLISIASKLVLASFAVLALVLARYAAASRRPRGFPPGPSTLPVIGNLHQFPLKKPFIKFHEWSKQYGPIVGLKLGPQNVVVLNNYKGVKELFDKRGAIYSSRPDSYVGNELLCPNDTHILLVPYGPGWRALRKAVQAMLNVTAVDGLLPVQEAEASQTLFELMMTPEKCFTHIRRYSTAVILASVFGQRGASYEAPKVKALYHAQEQFTKILAPGATPPVDPFPFLKYMPTFLAPYKRWAAEIRQEQRTLYSNLLNETVTGARKQDRIPCFMDKLLEGKEKSGLNDEQIVYTGGILVWYSLCFLLKILTFGRQMEAGSDTTSSTLHSFILAMIKYPEVLQRAQKELDEVCGSSKSPSSQDIKNLPYMQAIMTETLRWRPVAPGGVPHMLIQDDTYDGYFLPKGTIVFANTWSIHQDVSEFDRPEEFIPERFLDDKFGSKGNNQNSHDDENHRRVTYSFGAGRRVCPGQRLAENSLMINMSKMAWAFGIRADPTAPPLDSNVETGYSDGFVFGPNPFSASFSIRSRQHEETIRREYEEAKAFFQKYED</sequence>
<dbReference type="Proteomes" id="UP000078343">
    <property type="component" value="Unassembled WGS sequence"/>
</dbReference>
<evidence type="ECO:0000256" key="4">
    <source>
        <dbReference type="ARBA" id="ARBA00023002"/>
    </source>
</evidence>
<keyword evidence="3 7" id="KW-0479">Metal-binding</keyword>
<gene>
    <name evidence="9" type="ORF">AYL99_08279</name>
</gene>
<dbReference type="GO" id="GO:0005506">
    <property type="term" value="F:iron ion binding"/>
    <property type="evidence" value="ECO:0007669"/>
    <property type="project" value="InterPro"/>
</dbReference>
<keyword evidence="5 7" id="KW-0408">Iron</keyword>
<dbReference type="PRINTS" id="PR00463">
    <property type="entry name" value="EP450I"/>
</dbReference>
<evidence type="ECO:0000313" key="9">
    <source>
        <dbReference type="EMBL" id="OAP57541.1"/>
    </source>
</evidence>
<accession>A0A178ZDL2</accession>
<evidence type="ECO:0000256" key="7">
    <source>
        <dbReference type="PIRSR" id="PIRSR602401-1"/>
    </source>
</evidence>
<keyword evidence="4 8" id="KW-0560">Oxidoreductase</keyword>
<dbReference type="GO" id="GO:0004497">
    <property type="term" value="F:monooxygenase activity"/>
    <property type="evidence" value="ECO:0007669"/>
    <property type="project" value="UniProtKB-KW"/>
</dbReference>
<evidence type="ECO:0000256" key="3">
    <source>
        <dbReference type="ARBA" id="ARBA00022723"/>
    </source>
</evidence>
<name>A0A178ZDL2_9EURO</name>
<dbReference type="AlphaFoldDB" id="A0A178ZDL2"/>
<feature type="binding site" description="axial binding residue" evidence="7">
    <location>
        <position position="468"/>
    </location>
    <ligand>
        <name>heme</name>
        <dbReference type="ChEBI" id="CHEBI:30413"/>
    </ligand>
    <ligandPart>
        <name>Fe</name>
        <dbReference type="ChEBI" id="CHEBI:18248"/>
    </ligandPart>
</feature>
<evidence type="ECO:0000256" key="6">
    <source>
        <dbReference type="ARBA" id="ARBA00023033"/>
    </source>
</evidence>